<evidence type="ECO:0000256" key="4">
    <source>
        <dbReference type="ARBA" id="ARBA00022840"/>
    </source>
</evidence>
<dbReference type="PANTHER" id="PTHR24348">
    <property type="entry name" value="SERINE/THREONINE-PROTEIN KINASE UNC-51-RELATED"/>
    <property type="match status" value="1"/>
</dbReference>
<comment type="caution">
    <text evidence="6">The sequence shown here is derived from an EMBL/GenBank/DDBJ whole genome shotgun (WGS) entry which is preliminary data.</text>
</comment>
<dbReference type="PANTHER" id="PTHR24348:SF22">
    <property type="entry name" value="NON-SPECIFIC SERINE_THREONINE PROTEIN KINASE"/>
    <property type="match status" value="1"/>
</dbReference>
<dbReference type="GO" id="GO:0005524">
    <property type="term" value="F:ATP binding"/>
    <property type="evidence" value="ECO:0007669"/>
    <property type="project" value="UniProtKB-KW"/>
</dbReference>
<evidence type="ECO:0000259" key="5">
    <source>
        <dbReference type="PROSITE" id="PS50011"/>
    </source>
</evidence>
<dbReference type="GO" id="GO:0016020">
    <property type="term" value="C:membrane"/>
    <property type="evidence" value="ECO:0007669"/>
    <property type="project" value="TreeGrafter"/>
</dbReference>
<dbReference type="InterPro" id="IPR011009">
    <property type="entry name" value="Kinase-like_dom_sf"/>
</dbReference>
<dbReference type="EMBL" id="SNRW01007931">
    <property type="protein sequence ID" value="KAA6380391.1"/>
    <property type="molecule type" value="Genomic_DNA"/>
</dbReference>
<dbReference type="SMART" id="SM00220">
    <property type="entry name" value="S_TKc"/>
    <property type="match status" value="1"/>
</dbReference>
<name>A0A5J4VD18_9EUKA</name>
<dbReference type="Proteomes" id="UP000324800">
    <property type="component" value="Unassembled WGS sequence"/>
</dbReference>
<dbReference type="InterPro" id="IPR008271">
    <property type="entry name" value="Ser/Thr_kinase_AS"/>
</dbReference>
<evidence type="ECO:0000313" key="6">
    <source>
        <dbReference type="EMBL" id="KAA6380391.1"/>
    </source>
</evidence>
<dbReference type="AlphaFoldDB" id="A0A5J4VD18"/>
<sequence length="708" mass="81950">MELEQDQFHFIEQVSKSKREFFSSLRFNEEILRQYGFIPIRPLGHGSFGSVFLSYNFRENSIIATKIIPSKKFDLREWNSADILWKIDKSCPFLLDYVRHYYQGSQIIIITEFANMKTLNIIAKQPRITLPSNIFRALFKQILVGMQVFHNAGFAHRDIKCDNILLHSPPGSGRVYAKISDFGFSNKENSQSTNQYFRGTLPYMAPEILIKSPVRTTQKVDIFALGITMIRLLTHKYPFNLTAISEYRQKYREIKMIERPDVLKDNILWNLLSQMLEFDPIKRISASDALQHPYFTSPEALADISPQQQQLSDKSKSQGLNKEQNVNEFDMDPTFVVPEPDIQQFLQQEMLHIQKFKDSYLFKDGQLPFASSSQLIQESTISFSTISKTSSEIQNTFPLQPNSETDPDFTDEFESIFEVYGQIDNTYDEQQQQQLQQQQNQYKPVNLAKSVYQSVTGYVEQESRKLASISFIATPEQLLVEKQLRELNFPIDLINVQLDKFIGLTLQEKEVMFANLINYLKKDQQTLIKVQQLGIIDKIMKFLNKLTVEQIIRIYFEILLVIINIGTDIEQLKQQMSEIMNKMKQCLTQPSNDDSFVASIGYIFRYILAFGRKVEDGQQNPLREEYEEDGTVKQLIHIFRDKSNQEQDVRIKQFAAVGIGGLYKGIKIPDEFGSELIMFLKLQSNPENPFPCGRSILALAEMAECQGI</sequence>
<organism evidence="6 7">
    <name type="scientific">Streblomastix strix</name>
    <dbReference type="NCBI Taxonomy" id="222440"/>
    <lineage>
        <taxon>Eukaryota</taxon>
        <taxon>Metamonada</taxon>
        <taxon>Preaxostyla</taxon>
        <taxon>Oxymonadida</taxon>
        <taxon>Streblomastigidae</taxon>
        <taxon>Streblomastix</taxon>
    </lineage>
</organism>
<dbReference type="InterPro" id="IPR045269">
    <property type="entry name" value="Atg1-like"/>
</dbReference>
<dbReference type="SUPFAM" id="SSF56112">
    <property type="entry name" value="Protein kinase-like (PK-like)"/>
    <property type="match status" value="1"/>
</dbReference>
<dbReference type="InterPro" id="IPR000719">
    <property type="entry name" value="Prot_kinase_dom"/>
</dbReference>
<evidence type="ECO:0000256" key="3">
    <source>
        <dbReference type="ARBA" id="ARBA00022777"/>
    </source>
</evidence>
<dbReference type="InterPro" id="IPR016024">
    <property type="entry name" value="ARM-type_fold"/>
</dbReference>
<keyword evidence="1" id="KW-0808">Transferase</keyword>
<keyword evidence="4" id="KW-0067">ATP-binding</keyword>
<keyword evidence="2" id="KW-0547">Nucleotide-binding</keyword>
<dbReference type="Gene3D" id="1.10.510.10">
    <property type="entry name" value="Transferase(Phosphotransferase) domain 1"/>
    <property type="match status" value="1"/>
</dbReference>
<dbReference type="GO" id="GO:0005776">
    <property type="term" value="C:autophagosome"/>
    <property type="evidence" value="ECO:0007669"/>
    <property type="project" value="TreeGrafter"/>
</dbReference>
<dbReference type="SUPFAM" id="SSF48371">
    <property type="entry name" value="ARM repeat"/>
    <property type="match status" value="1"/>
</dbReference>
<dbReference type="GO" id="GO:0010506">
    <property type="term" value="P:regulation of autophagy"/>
    <property type="evidence" value="ECO:0007669"/>
    <property type="project" value="InterPro"/>
</dbReference>
<dbReference type="GO" id="GO:0005829">
    <property type="term" value="C:cytosol"/>
    <property type="evidence" value="ECO:0007669"/>
    <property type="project" value="TreeGrafter"/>
</dbReference>
<gene>
    <name evidence="6" type="ORF">EZS28_024082</name>
</gene>
<reference evidence="6 7" key="1">
    <citation type="submission" date="2019-03" db="EMBL/GenBank/DDBJ databases">
        <title>Single cell metagenomics reveals metabolic interactions within the superorganism composed of flagellate Streblomastix strix and complex community of Bacteroidetes bacteria on its surface.</title>
        <authorList>
            <person name="Treitli S.C."/>
            <person name="Kolisko M."/>
            <person name="Husnik F."/>
            <person name="Keeling P."/>
            <person name="Hampl V."/>
        </authorList>
    </citation>
    <scope>NUCLEOTIDE SEQUENCE [LARGE SCALE GENOMIC DNA]</scope>
    <source>
        <strain evidence="6">ST1C</strain>
    </source>
</reference>
<dbReference type="GO" id="GO:0000407">
    <property type="term" value="C:phagophore assembly site"/>
    <property type="evidence" value="ECO:0007669"/>
    <property type="project" value="TreeGrafter"/>
</dbReference>
<evidence type="ECO:0000256" key="2">
    <source>
        <dbReference type="ARBA" id="ARBA00022741"/>
    </source>
</evidence>
<protein>
    <submittedName>
        <fullName evidence="6">Putative Serine/threonine-protein kinase SAPK1</fullName>
    </submittedName>
</protein>
<dbReference type="GO" id="GO:0004674">
    <property type="term" value="F:protein serine/threonine kinase activity"/>
    <property type="evidence" value="ECO:0007669"/>
    <property type="project" value="InterPro"/>
</dbReference>
<proteinExistence type="predicted"/>
<evidence type="ECO:0000313" key="7">
    <source>
        <dbReference type="Proteomes" id="UP000324800"/>
    </source>
</evidence>
<feature type="domain" description="Protein kinase" evidence="5">
    <location>
        <begin position="37"/>
        <end position="295"/>
    </location>
</feature>
<dbReference type="Pfam" id="PF00069">
    <property type="entry name" value="Pkinase"/>
    <property type="match status" value="1"/>
</dbReference>
<keyword evidence="3 6" id="KW-0418">Kinase</keyword>
<dbReference type="PROSITE" id="PS50011">
    <property type="entry name" value="PROTEIN_KINASE_DOM"/>
    <property type="match status" value="1"/>
</dbReference>
<dbReference type="PROSITE" id="PS00108">
    <property type="entry name" value="PROTEIN_KINASE_ST"/>
    <property type="match status" value="1"/>
</dbReference>
<dbReference type="GO" id="GO:0000045">
    <property type="term" value="P:autophagosome assembly"/>
    <property type="evidence" value="ECO:0007669"/>
    <property type="project" value="TreeGrafter"/>
</dbReference>
<evidence type="ECO:0000256" key="1">
    <source>
        <dbReference type="ARBA" id="ARBA00022679"/>
    </source>
</evidence>
<accession>A0A5J4VD18</accession>